<reference evidence="2 3" key="1">
    <citation type="journal article" date="2012" name="PLoS Pathog.">
        <title>Diverse lifestyles and strategies of plant pathogenesis encoded in the genomes of eighteen Dothideomycetes fungi.</title>
        <authorList>
            <person name="Ohm R.A."/>
            <person name="Feau N."/>
            <person name="Henrissat B."/>
            <person name="Schoch C.L."/>
            <person name="Horwitz B.A."/>
            <person name="Barry K.W."/>
            <person name="Condon B.J."/>
            <person name="Copeland A.C."/>
            <person name="Dhillon B."/>
            <person name="Glaser F."/>
            <person name="Hesse C.N."/>
            <person name="Kosti I."/>
            <person name="LaButti K."/>
            <person name="Lindquist E.A."/>
            <person name="Lucas S."/>
            <person name="Salamov A.A."/>
            <person name="Bradshaw R.E."/>
            <person name="Ciuffetti L."/>
            <person name="Hamelin R.C."/>
            <person name="Kema G.H.J."/>
            <person name="Lawrence C."/>
            <person name="Scott J.A."/>
            <person name="Spatafora J.W."/>
            <person name="Turgeon B.G."/>
            <person name="de Wit P.J.G.M."/>
            <person name="Zhong S."/>
            <person name="Goodwin S.B."/>
            <person name="Grigoriev I.V."/>
        </authorList>
    </citation>
    <scope>NUCLEOTIDE SEQUENCE [LARGE SCALE GENOMIC DNA]</scope>
    <source>
        <strain evidence="3">28A</strain>
    </source>
</reference>
<evidence type="ECO:0000313" key="2">
    <source>
        <dbReference type="EMBL" id="EOA81977.1"/>
    </source>
</evidence>
<feature type="transmembrane region" description="Helical" evidence="1">
    <location>
        <begin position="39"/>
        <end position="60"/>
    </location>
</feature>
<evidence type="ECO:0000256" key="1">
    <source>
        <dbReference type="SAM" id="Phobius"/>
    </source>
</evidence>
<dbReference type="eggNOG" id="ENOG502RIAY">
    <property type="taxonomic scope" value="Eukaryota"/>
</dbReference>
<evidence type="ECO:0000313" key="3">
    <source>
        <dbReference type="Proteomes" id="UP000016935"/>
    </source>
</evidence>
<dbReference type="GeneID" id="19395869"/>
<keyword evidence="1" id="KW-0472">Membrane</keyword>
<feature type="transmembrane region" description="Helical" evidence="1">
    <location>
        <begin position="284"/>
        <end position="307"/>
    </location>
</feature>
<dbReference type="RefSeq" id="XP_008030330.1">
    <property type="nucleotide sequence ID" value="XM_008032139.1"/>
</dbReference>
<protein>
    <submittedName>
        <fullName evidence="2">Uncharacterized protein</fullName>
    </submittedName>
</protein>
<proteinExistence type="predicted"/>
<dbReference type="OrthoDB" id="3210850at2759"/>
<accession>R0K0J6</accession>
<sequence length="385" mass="42538">MLASLATAVPLQRLALHPRDMDKIQTPNTAGETASDRTIYTITSLVFIMILSLLLGSRFARLRRSIVLKRSLMSLLVVFLYILVFIFIIVSDTLVSGQGLHTESLCMAGTWVCLCFYTLIKATIYTFFVERIHVVRAPFVNRRKDKIYLACMAMIALMYSCVAINAGINHVVELKDSDGRCYFGIRAVVAVPFVVVNFFTDAALTAVFVYLLRPVLQKQGGSAYSCMIVRRSGKADGPTHGGEDTPMRKNIRNLLWKSIIGSLLIEISSAANMVQIIATKGDELGMICMTICLVDVFWDVLVIHWLLFGLSGSAPDRDPMPSKATFSEGPSTLAPGRAQSELKSQLDMNRFCQDLGDLRIGGSDMRCNESCDSVSGLILPERAKR</sequence>
<keyword evidence="1" id="KW-0812">Transmembrane</keyword>
<dbReference type="EMBL" id="KB908855">
    <property type="protein sequence ID" value="EOA81977.1"/>
    <property type="molecule type" value="Genomic_DNA"/>
</dbReference>
<dbReference type="Proteomes" id="UP000016935">
    <property type="component" value="Unassembled WGS sequence"/>
</dbReference>
<feature type="transmembrane region" description="Helical" evidence="1">
    <location>
        <begin position="147"/>
        <end position="168"/>
    </location>
</feature>
<dbReference type="AlphaFoldDB" id="R0K0J6"/>
<dbReference type="PANTHER" id="PTHR38848:SF3">
    <property type="entry name" value="G-PROTEIN COUPLED RECEPTORS FAMILY 3 PROFILE DOMAIN-CONTAINING PROTEIN"/>
    <property type="match status" value="1"/>
</dbReference>
<feature type="transmembrane region" description="Helical" evidence="1">
    <location>
        <begin position="107"/>
        <end position="127"/>
    </location>
</feature>
<feature type="transmembrane region" description="Helical" evidence="1">
    <location>
        <begin position="254"/>
        <end position="278"/>
    </location>
</feature>
<organism evidence="2 3">
    <name type="scientific">Exserohilum turcicum (strain 28A)</name>
    <name type="common">Northern leaf blight fungus</name>
    <name type="synonym">Setosphaeria turcica</name>
    <dbReference type="NCBI Taxonomy" id="671987"/>
    <lineage>
        <taxon>Eukaryota</taxon>
        <taxon>Fungi</taxon>
        <taxon>Dikarya</taxon>
        <taxon>Ascomycota</taxon>
        <taxon>Pezizomycotina</taxon>
        <taxon>Dothideomycetes</taxon>
        <taxon>Pleosporomycetidae</taxon>
        <taxon>Pleosporales</taxon>
        <taxon>Pleosporineae</taxon>
        <taxon>Pleosporaceae</taxon>
        <taxon>Exserohilum</taxon>
    </lineage>
</organism>
<name>R0K0J6_EXST2</name>
<reference evidence="2 3" key="2">
    <citation type="journal article" date="2013" name="PLoS Genet.">
        <title>Comparative genome structure, secondary metabolite, and effector coding capacity across Cochliobolus pathogens.</title>
        <authorList>
            <person name="Condon B.J."/>
            <person name="Leng Y."/>
            <person name="Wu D."/>
            <person name="Bushley K.E."/>
            <person name="Ohm R.A."/>
            <person name="Otillar R."/>
            <person name="Martin J."/>
            <person name="Schackwitz W."/>
            <person name="Grimwood J."/>
            <person name="MohdZainudin N."/>
            <person name="Xue C."/>
            <person name="Wang R."/>
            <person name="Manning V.A."/>
            <person name="Dhillon B."/>
            <person name="Tu Z.J."/>
            <person name="Steffenson B.J."/>
            <person name="Salamov A."/>
            <person name="Sun H."/>
            <person name="Lowry S."/>
            <person name="LaButti K."/>
            <person name="Han J."/>
            <person name="Copeland A."/>
            <person name="Lindquist E."/>
            <person name="Barry K."/>
            <person name="Schmutz J."/>
            <person name="Baker S.E."/>
            <person name="Ciuffetti L.M."/>
            <person name="Grigoriev I.V."/>
            <person name="Zhong S."/>
            <person name="Turgeon B.G."/>
        </authorList>
    </citation>
    <scope>NUCLEOTIDE SEQUENCE [LARGE SCALE GENOMIC DNA]</scope>
    <source>
        <strain evidence="3">28A</strain>
    </source>
</reference>
<gene>
    <name evidence="2" type="ORF">SETTUDRAFT_122076</name>
</gene>
<feature type="transmembrane region" description="Helical" evidence="1">
    <location>
        <begin position="188"/>
        <end position="212"/>
    </location>
</feature>
<keyword evidence="3" id="KW-1185">Reference proteome</keyword>
<feature type="transmembrane region" description="Helical" evidence="1">
    <location>
        <begin position="72"/>
        <end position="95"/>
    </location>
</feature>
<dbReference type="PANTHER" id="PTHR38848">
    <property type="entry name" value="G-PROTEIN COUPLED RECEPTORS FAMILY 3 PROFILE DOMAIN-CONTAINING PROTEIN"/>
    <property type="match status" value="1"/>
</dbReference>
<keyword evidence="1" id="KW-1133">Transmembrane helix</keyword>
<dbReference type="HOGENOM" id="CLU_060593_1_0_1"/>